<accession>A0ACB8CLS2</accession>
<reference evidence="1" key="1">
    <citation type="submission" date="2020-05" db="EMBL/GenBank/DDBJ databases">
        <title>Large-scale comparative analyses of tick genomes elucidate their genetic diversity and vector capacities.</title>
        <authorList>
            <person name="Jia N."/>
            <person name="Wang J."/>
            <person name="Shi W."/>
            <person name="Du L."/>
            <person name="Sun Y."/>
            <person name="Zhan W."/>
            <person name="Jiang J."/>
            <person name="Wang Q."/>
            <person name="Zhang B."/>
            <person name="Ji P."/>
            <person name="Sakyi L.B."/>
            <person name="Cui X."/>
            <person name="Yuan T."/>
            <person name="Jiang B."/>
            <person name="Yang W."/>
            <person name="Lam T.T.-Y."/>
            <person name="Chang Q."/>
            <person name="Ding S."/>
            <person name="Wang X."/>
            <person name="Zhu J."/>
            <person name="Ruan X."/>
            <person name="Zhao L."/>
            <person name="Wei J."/>
            <person name="Que T."/>
            <person name="Du C."/>
            <person name="Cheng J."/>
            <person name="Dai P."/>
            <person name="Han X."/>
            <person name="Huang E."/>
            <person name="Gao Y."/>
            <person name="Liu J."/>
            <person name="Shao H."/>
            <person name="Ye R."/>
            <person name="Li L."/>
            <person name="Wei W."/>
            <person name="Wang X."/>
            <person name="Wang C."/>
            <person name="Yang T."/>
            <person name="Huo Q."/>
            <person name="Li W."/>
            <person name="Guo W."/>
            <person name="Chen H."/>
            <person name="Zhou L."/>
            <person name="Ni X."/>
            <person name="Tian J."/>
            <person name="Zhou Y."/>
            <person name="Sheng Y."/>
            <person name="Liu T."/>
            <person name="Pan Y."/>
            <person name="Xia L."/>
            <person name="Li J."/>
            <person name="Zhao F."/>
            <person name="Cao W."/>
        </authorList>
    </citation>
    <scope>NUCLEOTIDE SEQUENCE</scope>
    <source>
        <strain evidence="1">Dsil-2018</strain>
    </source>
</reference>
<keyword evidence="2" id="KW-1185">Reference proteome</keyword>
<evidence type="ECO:0000313" key="2">
    <source>
        <dbReference type="Proteomes" id="UP000821865"/>
    </source>
</evidence>
<protein>
    <submittedName>
        <fullName evidence="1">Uncharacterized protein</fullName>
    </submittedName>
</protein>
<name>A0ACB8CLS2_DERSI</name>
<sequence>MRPPVATYRKSSGAFQGEPRGMVPQPPALHYMGKQPAQHNVTEPSAQLIGDKEDLWSDRVQEIISAHMSSLKPIEKDDREKIRATTTGPADNKNWHDARVGRLTASLFKGGFLYTARTADTKVTMVRRAAAASHNSLAVSPHYGALHTHHTACPLKTSASFCRGDDVLHTPDVIME</sequence>
<dbReference type="Proteomes" id="UP000821865">
    <property type="component" value="Chromosome 6"/>
</dbReference>
<proteinExistence type="predicted"/>
<organism evidence="1 2">
    <name type="scientific">Dermacentor silvarum</name>
    <name type="common">Tick</name>
    <dbReference type="NCBI Taxonomy" id="543639"/>
    <lineage>
        <taxon>Eukaryota</taxon>
        <taxon>Metazoa</taxon>
        <taxon>Ecdysozoa</taxon>
        <taxon>Arthropoda</taxon>
        <taxon>Chelicerata</taxon>
        <taxon>Arachnida</taxon>
        <taxon>Acari</taxon>
        <taxon>Parasitiformes</taxon>
        <taxon>Ixodida</taxon>
        <taxon>Ixodoidea</taxon>
        <taxon>Ixodidae</taxon>
        <taxon>Rhipicephalinae</taxon>
        <taxon>Dermacentor</taxon>
    </lineage>
</organism>
<dbReference type="EMBL" id="CM023475">
    <property type="protein sequence ID" value="KAH7945830.1"/>
    <property type="molecule type" value="Genomic_DNA"/>
</dbReference>
<evidence type="ECO:0000313" key="1">
    <source>
        <dbReference type="EMBL" id="KAH7945830.1"/>
    </source>
</evidence>
<comment type="caution">
    <text evidence="1">The sequence shown here is derived from an EMBL/GenBank/DDBJ whole genome shotgun (WGS) entry which is preliminary data.</text>
</comment>
<gene>
    <name evidence="1" type="ORF">HPB49_016042</name>
</gene>